<feature type="chain" id="PRO_5045121293" description="SpaH/EbpB family LPXTG-anchored major pilin" evidence="6">
    <location>
        <begin position="28"/>
        <end position="497"/>
    </location>
</feature>
<keyword evidence="2" id="KW-0964">Secreted</keyword>
<dbReference type="InterPro" id="IPR048052">
    <property type="entry name" value="FM1-like"/>
</dbReference>
<dbReference type="InterPro" id="IPR013783">
    <property type="entry name" value="Ig-like_fold"/>
</dbReference>
<evidence type="ECO:0000256" key="2">
    <source>
        <dbReference type="ARBA" id="ARBA00022525"/>
    </source>
</evidence>
<evidence type="ECO:0000256" key="6">
    <source>
        <dbReference type="SAM" id="SignalP"/>
    </source>
</evidence>
<accession>A0ABQ1EHK4</accession>
<name>A0ABQ1EHK4_9CLOT</name>
<dbReference type="RefSeq" id="WP_206872795.1">
    <property type="nucleotide sequence ID" value="NZ_BMBA01000010.1"/>
</dbReference>
<dbReference type="InterPro" id="IPR019931">
    <property type="entry name" value="LPXTG_anchor"/>
</dbReference>
<dbReference type="Pfam" id="PF16555">
    <property type="entry name" value="GramPos_pilinD1"/>
    <property type="match status" value="1"/>
</dbReference>
<organism evidence="9 10">
    <name type="scientific">Clostridium zeae</name>
    <dbReference type="NCBI Taxonomy" id="2759022"/>
    <lineage>
        <taxon>Bacteria</taxon>
        <taxon>Bacillati</taxon>
        <taxon>Bacillota</taxon>
        <taxon>Clostridia</taxon>
        <taxon>Eubacteriales</taxon>
        <taxon>Clostridiaceae</taxon>
        <taxon>Clostridium</taxon>
    </lineage>
</organism>
<evidence type="ECO:0000256" key="1">
    <source>
        <dbReference type="ARBA" id="ARBA00022512"/>
    </source>
</evidence>
<comment type="caution">
    <text evidence="9">The sequence shown here is derived from an EMBL/GenBank/DDBJ whole genome shotgun (WGS) entry which is preliminary data.</text>
</comment>
<dbReference type="NCBIfam" id="TIGR01167">
    <property type="entry name" value="LPXTG_anchor"/>
    <property type="match status" value="1"/>
</dbReference>
<dbReference type="Proteomes" id="UP000663802">
    <property type="component" value="Unassembled WGS sequence"/>
</dbReference>
<feature type="signal peptide" evidence="6">
    <location>
        <begin position="1"/>
        <end position="27"/>
    </location>
</feature>
<keyword evidence="5" id="KW-0812">Transmembrane</keyword>
<dbReference type="NCBIfam" id="NF033902">
    <property type="entry name" value="iso_D2_wall_anc"/>
    <property type="match status" value="1"/>
</dbReference>
<keyword evidence="5" id="KW-1133">Transmembrane helix</keyword>
<evidence type="ECO:0000313" key="10">
    <source>
        <dbReference type="Proteomes" id="UP000663802"/>
    </source>
</evidence>
<protein>
    <recommendedName>
        <fullName evidence="11">SpaH/EbpB family LPXTG-anchored major pilin</fullName>
    </recommendedName>
</protein>
<feature type="domain" description="Gram-positive cocci surface proteins LPxTG" evidence="7">
    <location>
        <begin position="466"/>
        <end position="494"/>
    </location>
</feature>
<evidence type="ECO:0000256" key="5">
    <source>
        <dbReference type="SAM" id="Phobius"/>
    </source>
</evidence>
<sequence length="497" mass="53797">MRVFKKLLGLIVPTFMLLATSAIPVHATTSETATPQCTTSGTNVTIHKIVGTQAFTLTDHNGGKLSADQIASLQTGAVENNTGVEFTAWKLDSNPNSSYVADTFKNMTNDYLNNTYQTKVTVRAGQSQNFPNGIYYVRETKHPATLVDASGVPFIMELPALNVAGTAYLTDLHLYPKNVIVDDTPTIDKDVNAKGQDHASYDIGESFNYLIYPKVPIGIQDYKTFKIQDALASTLDYLDGVTVTYNGNTLSPSTDYTLVASAVNTAGGNFAITFTPAGLQKLGTDLNGAKNLEIKFTARINNTATMGTNIYNNATLTYNNGYSGDKCTDVPKSNQPEVHTGGRQFIKVDNTTQTYLSVLSKASFVIKNSDNKYMSKDSQGKITWVDTTDAATKINVNPNDGSFEVTGLAYGDNDSAVTYQLKEVVTPDKYVTMNDLTFTIDKNSYGNKTDINDNTKVINVKRPIIPQTGGIGTIIFLAAGLIIMGSSVVALKRRVQA</sequence>
<dbReference type="InterPro" id="IPR032364">
    <property type="entry name" value="GramPos_pilinD1_N"/>
</dbReference>
<reference evidence="9 10" key="1">
    <citation type="journal article" date="2021" name="Int. J. Syst. Evol. Microbiol.">
        <title>Clostridium zeae sp. nov., isolated from corn silage.</title>
        <authorList>
            <person name="Kobayashi H."/>
            <person name="Tanizawa Y."/>
            <person name="Yagura M."/>
            <person name="Sakamoto M."/>
            <person name="Ohkuma M."/>
            <person name="Tohno M."/>
        </authorList>
    </citation>
    <scope>NUCLEOTIDE SEQUENCE [LARGE SCALE GENOMIC DNA]</scope>
    <source>
        <strain evidence="9 10">CSC2</strain>
    </source>
</reference>
<dbReference type="EMBL" id="BMBA01000010">
    <property type="protein sequence ID" value="GFZ34309.1"/>
    <property type="molecule type" value="Genomic_DNA"/>
</dbReference>
<feature type="domain" description="Gram-positive pilin subunit D1 N-terminal" evidence="8">
    <location>
        <begin position="42"/>
        <end position="179"/>
    </location>
</feature>
<keyword evidence="10" id="KW-1185">Reference proteome</keyword>
<keyword evidence="1" id="KW-0134">Cell wall</keyword>
<keyword evidence="5" id="KW-0472">Membrane</keyword>
<dbReference type="Gene3D" id="2.60.40.10">
    <property type="entry name" value="Immunoglobulins"/>
    <property type="match status" value="2"/>
</dbReference>
<evidence type="ECO:0000256" key="3">
    <source>
        <dbReference type="ARBA" id="ARBA00022729"/>
    </source>
</evidence>
<feature type="transmembrane region" description="Helical" evidence="5">
    <location>
        <begin position="469"/>
        <end position="491"/>
    </location>
</feature>
<keyword evidence="3 6" id="KW-0732">Signal</keyword>
<keyword evidence="4" id="KW-0572">Peptidoglycan-anchor</keyword>
<evidence type="ECO:0000259" key="8">
    <source>
        <dbReference type="Pfam" id="PF16555"/>
    </source>
</evidence>
<evidence type="ECO:0000256" key="4">
    <source>
        <dbReference type="ARBA" id="ARBA00023088"/>
    </source>
</evidence>
<dbReference type="Pfam" id="PF00746">
    <property type="entry name" value="Gram_pos_anchor"/>
    <property type="match status" value="1"/>
</dbReference>
<dbReference type="InterPro" id="IPR026466">
    <property type="entry name" value="Fim_isopep_form_D2_dom"/>
</dbReference>
<evidence type="ECO:0000313" key="9">
    <source>
        <dbReference type="EMBL" id="GFZ34309.1"/>
    </source>
</evidence>
<evidence type="ECO:0000259" key="7">
    <source>
        <dbReference type="Pfam" id="PF00746"/>
    </source>
</evidence>
<dbReference type="NCBIfam" id="TIGR04226">
    <property type="entry name" value="RrgB_K2N_iso_D2"/>
    <property type="match status" value="1"/>
</dbReference>
<evidence type="ECO:0008006" key="11">
    <source>
        <dbReference type="Google" id="ProtNLM"/>
    </source>
</evidence>
<proteinExistence type="predicted"/>
<dbReference type="Gene3D" id="2.60.40.740">
    <property type="match status" value="1"/>
</dbReference>
<gene>
    <name evidence="9" type="ORF">CSC2_48350</name>
</gene>